<keyword evidence="11" id="KW-0411">Iron-sulfur</keyword>
<dbReference type="AlphaFoldDB" id="A0A557QIE7"/>
<dbReference type="InterPro" id="IPR013112">
    <property type="entry name" value="FAD-bd_8"/>
</dbReference>
<dbReference type="GO" id="GO:0051537">
    <property type="term" value="F:2 iron, 2 sulfur cluster binding"/>
    <property type="evidence" value="ECO:0007669"/>
    <property type="project" value="UniProtKB-KW"/>
</dbReference>
<dbReference type="PANTHER" id="PTHR47354">
    <property type="entry name" value="NADH OXIDOREDUCTASE HCR"/>
    <property type="match status" value="1"/>
</dbReference>
<dbReference type="SFLD" id="SFLDS00052">
    <property type="entry name" value="Ferric_Reductase_Domain"/>
    <property type="match status" value="1"/>
</dbReference>
<protein>
    <submittedName>
        <fullName evidence="15">Ferric reductase</fullName>
    </submittedName>
</protein>
<organism evidence="15 16">
    <name type="scientific">Denitromonas halophila</name>
    <dbReference type="NCBI Taxonomy" id="1629404"/>
    <lineage>
        <taxon>Bacteria</taxon>
        <taxon>Pseudomonadati</taxon>
        <taxon>Pseudomonadota</taxon>
        <taxon>Betaproteobacteria</taxon>
        <taxon>Rhodocyclales</taxon>
        <taxon>Zoogloeaceae</taxon>
        <taxon>Denitromonas</taxon>
    </lineage>
</organism>
<dbReference type="RefSeq" id="WP_144310737.1">
    <property type="nucleotide sequence ID" value="NZ_VMNK01000016.1"/>
</dbReference>
<dbReference type="GO" id="GO:0016491">
    <property type="term" value="F:oxidoreductase activity"/>
    <property type="evidence" value="ECO:0007669"/>
    <property type="project" value="UniProtKB-KW"/>
</dbReference>
<gene>
    <name evidence="15" type="ORF">FHP91_17065</name>
</gene>
<dbReference type="Pfam" id="PF01794">
    <property type="entry name" value="Ferric_reduct"/>
    <property type="match status" value="1"/>
</dbReference>
<evidence type="ECO:0000256" key="1">
    <source>
        <dbReference type="ARBA" id="ARBA00001974"/>
    </source>
</evidence>
<dbReference type="PROSITE" id="PS51384">
    <property type="entry name" value="FAD_FR"/>
    <property type="match status" value="1"/>
</dbReference>
<evidence type="ECO:0000313" key="15">
    <source>
        <dbReference type="EMBL" id="TVO52647.1"/>
    </source>
</evidence>
<dbReference type="Gene3D" id="2.40.30.10">
    <property type="entry name" value="Translation factors"/>
    <property type="match status" value="1"/>
</dbReference>
<feature type="domain" description="FAD-binding FR-type" evidence="14">
    <location>
        <begin position="212"/>
        <end position="309"/>
    </location>
</feature>
<evidence type="ECO:0000259" key="14">
    <source>
        <dbReference type="PROSITE" id="PS51384"/>
    </source>
</evidence>
<evidence type="ECO:0000256" key="8">
    <source>
        <dbReference type="ARBA" id="ARBA00022989"/>
    </source>
</evidence>
<keyword evidence="8 13" id="KW-1133">Transmembrane helix</keyword>
<keyword evidence="10" id="KW-0408">Iron</keyword>
<dbReference type="InterPro" id="IPR017938">
    <property type="entry name" value="Riboflavin_synthase-like_b-brl"/>
</dbReference>
<dbReference type="SUPFAM" id="SSF63380">
    <property type="entry name" value="Riboflavin synthase domain-like"/>
    <property type="match status" value="1"/>
</dbReference>
<sequence length="431" mass="47712">MKTFLALYVAGVALIWALAGGAPDQGGGALPWMLRHQALYLTGLWAFSLMSLIMLLATRPTWLERAFGGLDKMYRTHKWAGILAIGFAALHWLVEMSDDIIKALWGRAGRLPKEHGDGIFEALRDMAEELGEWAIYALLAMLVLTLWKRFPFHLWRYLHKAMPVLYLALVIHAAFLAPVAYWSQPVGWMLAVMAAAGSTAALMALTGRIGQRRRHAGTVAAVSTPAAGVTEVVCQLADWPGHRAGQFVFLNFDRFEGPHPFTIASADAGDGRLRFEIKALGDYTETLARRVQAGQPVTVEGPYGCFDHSRARTCARQIWVAAGVGVTPFLAWLESMQATPEHALSADLYYCVRNRDTDPFVSRVTDLCANLPAVRLTVISTDREAPLSVERMKVNGAADVWFCGPKAFGAALREGLSRWRVRFHQEAFEMR</sequence>
<dbReference type="GO" id="GO:0046872">
    <property type="term" value="F:metal ion binding"/>
    <property type="evidence" value="ECO:0007669"/>
    <property type="project" value="UniProtKB-KW"/>
</dbReference>
<dbReference type="InterPro" id="IPR039261">
    <property type="entry name" value="FNR_nucleotide-bd"/>
</dbReference>
<keyword evidence="12 13" id="KW-0472">Membrane</keyword>
<keyword evidence="9" id="KW-0560">Oxidoreductase</keyword>
<dbReference type="Proteomes" id="UP000319502">
    <property type="component" value="Unassembled WGS sequence"/>
</dbReference>
<feature type="transmembrane region" description="Helical" evidence="13">
    <location>
        <begin position="188"/>
        <end position="205"/>
    </location>
</feature>
<feature type="transmembrane region" description="Helical" evidence="13">
    <location>
        <begin position="78"/>
        <end position="94"/>
    </location>
</feature>
<evidence type="ECO:0000256" key="10">
    <source>
        <dbReference type="ARBA" id="ARBA00023004"/>
    </source>
</evidence>
<keyword evidence="5" id="KW-0001">2Fe-2S</keyword>
<comment type="subcellular location">
    <subcellularLocation>
        <location evidence="2">Membrane</location>
        <topology evidence="2">Multi-pass membrane protein</topology>
    </subcellularLocation>
</comment>
<evidence type="ECO:0000256" key="12">
    <source>
        <dbReference type="ARBA" id="ARBA00023136"/>
    </source>
</evidence>
<keyword evidence="3" id="KW-0285">Flavoprotein</keyword>
<dbReference type="PANTHER" id="PTHR47354:SF8">
    <property type="entry name" value="1,2-PHENYLACETYL-COA EPOXIDASE, SUBUNIT E"/>
    <property type="match status" value="1"/>
</dbReference>
<dbReference type="GO" id="GO:0050660">
    <property type="term" value="F:flavin adenine dinucleotide binding"/>
    <property type="evidence" value="ECO:0007669"/>
    <property type="project" value="TreeGrafter"/>
</dbReference>
<feature type="transmembrane region" description="Helical" evidence="13">
    <location>
        <begin position="164"/>
        <end position="182"/>
    </location>
</feature>
<evidence type="ECO:0000256" key="9">
    <source>
        <dbReference type="ARBA" id="ARBA00023002"/>
    </source>
</evidence>
<keyword evidence="4 13" id="KW-0812">Transmembrane</keyword>
<evidence type="ECO:0000256" key="5">
    <source>
        <dbReference type="ARBA" id="ARBA00022714"/>
    </source>
</evidence>
<dbReference type="CDD" id="cd06198">
    <property type="entry name" value="FNR_like_3"/>
    <property type="match status" value="1"/>
</dbReference>
<feature type="transmembrane region" description="Helical" evidence="13">
    <location>
        <begin position="37"/>
        <end position="57"/>
    </location>
</feature>
<evidence type="ECO:0000256" key="2">
    <source>
        <dbReference type="ARBA" id="ARBA00004141"/>
    </source>
</evidence>
<dbReference type="InterPro" id="IPR017927">
    <property type="entry name" value="FAD-bd_FR_type"/>
</dbReference>
<evidence type="ECO:0000256" key="4">
    <source>
        <dbReference type="ARBA" id="ARBA00022692"/>
    </source>
</evidence>
<dbReference type="InterPro" id="IPR050415">
    <property type="entry name" value="MRET"/>
</dbReference>
<keyword evidence="7" id="KW-0274">FAD</keyword>
<dbReference type="InterPro" id="IPR013130">
    <property type="entry name" value="Fe3_Rdtase_TM_dom"/>
</dbReference>
<comment type="cofactor">
    <cofactor evidence="1">
        <name>FAD</name>
        <dbReference type="ChEBI" id="CHEBI:57692"/>
    </cofactor>
</comment>
<dbReference type="SUPFAM" id="SSF52343">
    <property type="entry name" value="Ferredoxin reductase-like, C-terminal NADP-linked domain"/>
    <property type="match status" value="1"/>
</dbReference>
<feature type="transmembrane region" description="Helical" evidence="13">
    <location>
        <begin position="133"/>
        <end position="152"/>
    </location>
</feature>
<accession>A0A557QIE7</accession>
<dbReference type="GO" id="GO:0016020">
    <property type="term" value="C:membrane"/>
    <property type="evidence" value="ECO:0007669"/>
    <property type="project" value="UniProtKB-SubCell"/>
</dbReference>
<comment type="caution">
    <text evidence="15">The sequence shown here is derived from an EMBL/GenBank/DDBJ whole genome shotgun (WGS) entry which is preliminary data.</text>
</comment>
<keyword evidence="6" id="KW-0479">Metal-binding</keyword>
<dbReference type="OrthoDB" id="9806195at2"/>
<dbReference type="Pfam" id="PF08022">
    <property type="entry name" value="FAD_binding_8"/>
    <property type="match status" value="1"/>
</dbReference>
<keyword evidence="16" id="KW-1185">Reference proteome</keyword>
<evidence type="ECO:0000256" key="3">
    <source>
        <dbReference type="ARBA" id="ARBA00022630"/>
    </source>
</evidence>
<proteinExistence type="predicted"/>
<dbReference type="EMBL" id="VMNK01000016">
    <property type="protein sequence ID" value="TVO52647.1"/>
    <property type="molecule type" value="Genomic_DNA"/>
</dbReference>
<dbReference type="Gene3D" id="3.40.50.80">
    <property type="entry name" value="Nucleotide-binding domain of ferredoxin-NADP reductase (FNR) module"/>
    <property type="match status" value="1"/>
</dbReference>
<evidence type="ECO:0000256" key="7">
    <source>
        <dbReference type="ARBA" id="ARBA00022827"/>
    </source>
</evidence>
<evidence type="ECO:0000256" key="6">
    <source>
        <dbReference type="ARBA" id="ARBA00022723"/>
    </source>
</evidence>
<evidence type="ECO:0000256" key="13">
    <source>
        <dbReference type="SAM" id="Phobius"/>
    </source>
</evidence>
<name>A0A557QIE7_9RHOO</name>
<evidence type="ECO:0000313" key="16">
    <source>
        <dbReference type="Proteomes" id="UP000319502"/>
    </source>
</evidence>
<reference evidence="15 16" key="1">
    <citation type="submission" date="2019-07" db="EMBL/GenBank/DDBJ databases">
        <title>The pathways for chlorine oxyanion respiration interact through the shared metabolite chlorate.</title>
        <authorList>
            <person name="Barnum T.P."/>
            <person name="Cheng Y."/>
            <person name="Hill K.A."/>
            <person name="Lucas L.N."/>
            <person name="Carlson H.K."/>
            <person name="Coates J.D."/>
        </authorList>
    </citation>
    <scope>NUCLEOTIDE SEQUENCE [LARGE SCALE GENOMIC DNA]</scope>
    <source>
        <strain evidence="15 16">SFB-3</strain>
    </source>
</reference>
<evidence type="ECO:0000256" key="11">
    <source>
        <dbReference type="ARBA" id="ARBA00023014"/>
    </source>
</evidence>